<proteinExistence type="predicted"/>
<evidence type="ECO:0000256" key="1">
    <source>
        <dbReference type="SAM" id="MobiDB-lite"/>
    </source>
</evidence>
<organism evidence="2 3">
    <name type="scientific">Xenopus laevis</name>
    <name type="common">African clawed frog</name>
    <dbReference type="NCBI Taxonomy" id="8355"/>
    <lineage>
        <taxon>Eukaryota</taxon>
        <taxon>Metazoa</taxon>
        <taxon>Chordata</taxon>
        <taxon>Craniata</taxon>
        <taxon>Vertebrata</taxon>
        <taxon>Euteleostomi</taxon>
        <taxon>Amphibia</taxon>
        <taxon>Batrachia</taxon>
        <taxon>Anura</taxon>
        <taxon>Pipoidea</taxon>
        <taxon>Pipidae</taxon>
        <taxon>Xenopodinae</taxon>
        <taxon>Xenopus</taxon>
        <taxon>Xenopus</taxon>
    </lineage>
</organism>
<name>A0A974DW65_XENLA</name>
<reference evidence="3" key="1">
    <citation type="journal article" date="2016" name="Nature">
        <title>Genome evolution in the allotetraploid frog Xenopus laevis.</title>
        <authorList>
            <person name="Session A.M."/>
            <person name="Uno Y."/>
            <person name="Kwon T."/>
            <person name="Chapman J.A."/>
            <person name="Toyoda A."/>
            <person name="Takahashi S."/>
            <person name="Fukui A."/>
            <person name="Hikosaka A."/>
            <person name="Suzuki A."/>
            <person name="Kondo M."/>
            <person name="van Heeringen S.J."/>
            <person name="Quigley I."/>
            <person name="Heinz S."/>
            <person name="Ogino H."/>
            <person name="Ochi H."/>
            <person name="Hellsten U."/>
            <person name="Lyons J.B."/>
            <person name="Simakov O."/>
            <person name="Putnam N."/>
            <person name="Stites J."/>
            <person name="Kuroki Y."/>
            <person name="Tanaka T."/>
            <person name="Michiue T."/>
            <person name="Watanabe M."/>
            <person name="Bogdanovic O."/>
            <person name="Lister R."/>
            <person name="Georgiou G."/>
            <person name="Paranjpe S.S."/>
            <person name="van Kruijsbergen I."/>
            <person name="Shu S."/>
            <person name="Carlson J."/>
            <person name="Kinoshita T."/>
            <person name="Ohta Y."/>
            <person name="Mawaribuchi S."/>
            <person name="Jenkins J."/>
            <person name="Grimwood J."/>
            <person name="Schmutz J."/>
            <person name="Mitros T."/>
            <person name="Mozaffari S.V."/>
            <person name="Suzuki Y."/>
            <person name="Haramoto Y."/>
            <person name="Yamamoto T.S."/>
            <person name="Takagi C."/>
            <person name="Heald R."/>
            <person name="Miller K."/>
            <person name="Haudenschild C."/>
            <person name="Kitzman J."/>
            <person name="Nakayama T."/>
            <person name="Izutsu Y."/>
            <person name="Robert J."/>
            <person name="Fortriede J."/>
            <person name="Burns K."/>
            <person name="Lotay V."/>
            <person name="Karimi K."/>
            <person name="Yasuoka Y."/>
            <person name="Dichmann D.S."/>
            <person name="Flajnik M.F."/>
            <person name="Houston D.W."/>
            <person name="Shendure J."/>
            <person name="DuPasquier L."/>
            <person name="Vize P.D."/>
            <person name="Zorn A.M."/>
            <person name="Ito M."/>
            <person name="Marcotte E.M."/>
            <person name="Wallingford J.B."/>
            <person name="Ito Y."/>
            <person name="Asashima M."/>
            <person name="Ueno N."/>
            <person name="Matsuda Y."/>
            <person name="Veenstra G.J."/>
            <person name="Fujiyama A."/>
            <person name="Harland R.M."/>
            <person name="Taira M."/>
            <person name="Rokhsar D.S."/>
        </authorList>
    </citation>
    <scope>NUCLEOTIDE SEQUENCE [LARGE SCALE GENOMIC DNA]</scope>
    <source>
        <strain evidence="3">J</strain>
    </source>
</reference>
<gene>
    <name evidence="2" type="ORF">XELAEV_18010613mg</name>
</gene>
<feature type="region of interest" description="Disordered" evidence="1">
    <location>
        <begin position="36"/>
        <end position="71"/>
    </location>
</feature>
<sequence length="71" mass="7750">MRARCQCCGPGFSIHTEAVKPVSFLLHRANRTVAAEYTQGRPASGGQEEAARSNEKQRPLQCETYPGSPCL</sequence>
<dbReference type="EMBL" id="CM004467">
    <property type="protein sequence ID" value="OCT98381.1"/>
    <property type="molecule type" value="Genomic_DNA"/>
</dbReference>
<evidence type="ECO:0000313" key="2">
    <source>
        <dbReference type="EMBL" id="OCT98381.1"/>
    </source>
</evidence>
<evidence type="ECO:0000313" key="3">
    <source>
        <dbReference type="Proteomes" id="UP000694892"/>
    </source>
</evidence>
<protein>
    <submittedName>
        <fullName evidence="2">Uncharacterized protein</fullName>
    </submittedName>
</protein>
<feature type="compositionally biased region" description="Basic and acidic residues" evidence="1">
    <location>
        <begin position="49"/>
        <end position="58"/>
    </location>
</feature>
<dbReference type="Proteomes" id="UP000694892">
    <property type="component" value="Chromosome 1S"/>
</dbReference>
<dbReference type="AlphaFoldDB" id="A0A974DW65"/>
<accession>A0A974DW65</accession>